<accession>A0AAV5I8M9</accession>
<sequence>MRAGSLVVGREDEFSGQVKIMNLIYHRQTARNLTQRV</sequence>
<reference evidence="1 2" key="1">
    <citation type="journal article" date="2021" name="Commun. Biol.">
        <title>The genome of Shorea leprosula (Dipterocarpaceae) highlights the ecological relevance of drought in aseasonal tropical rainforests.</title>
        <authorList>
            <person name="Ng K.K.S."/>
            <person name="Kobayashi M.J."/>
            <person name="Fawcett J.A."/>
            <person name="Hatakeyama M."/>
            <person name="Paape T."/>
            <person name="Ng C.H."/>
            <person name="Ang C.C."/>
            <person name="Tnah L.H."/>
            <person name="Lee C.T."/>
            <person name="Nishiyama T."/>
            <person name="Sese J."/>
            <person name="O'Brien M.J."/>
            <person name="Copetti D."/>
            <person name="Mohd Noor M.I."/>
            <person name="Ong R.C."/>
            <person name="Putra M."/>
            <person name="Sireger I.Z."/>
            <person name="Indrioko S."/>
            <person name="Kosugi Y."/>
            <person name="Izuno A."/>
            <person name="Isagi Y."/>
            <person name="Lee S.L."/>
            <person name="Shimizu K.K."/>
        </authorList>
    </citation>
    <scope>NUCLEOTIDE SEQUENCE [LARGE SCALE GENOMIC DNA]</scope>
    <source>
        <strain evidence="1">214</strain>
    </source>
</reference>
<proteinExistence type="predicted"/>
<dbReference type="EMBL" id="BPVZ01000008">
    <property type="protein sequence ID" value="GKU94684.1"/>
    <property type="molecule type" value="Genomic_DNA"/>
</dbReference>
<keyword evidence="2" id="KW-1185">Reference proteome</keyword>
<protein>
    <submittedName>
        <fullName evidence="1">Uncharacterized protein</fullName>
    </submittedName>
</protein>
<comment type="caution">
    <text evidence="1">The sequence shown here is derived from an EMBL/GenBank/DDBJ whole genome shotgun (WGS) entry which is preliminary data.</text>
</comment>
<organism evidence="1 2">
    <name type="scientific">Rubroshorea leprosula</name>
    <dbReference type="NCBI Taxonomy" id="152421"/>
    <lineage>
        <taxon>Eukaryota</taxon>
        <taxon>Viridiplantae</taxon>
        <taxon>Streptophyta</taxon>
        <taxon>Embryophyta</taxon>
        <taxon>Tracheophyta</taxon>
        <taxon>Spermatophyta</taxon>
        <taxon>Magnoliopsida</taxon>
        <taxon>eudicotyledons</taxon>
        <taxon>Gunneridae</taxon>
        <taxon>Pentapetalae</taxon>
        <taxon>rosids</taxon>
        <taxon>malvids</taxon>
        <taxon>Malvales</taxon>
        <taxon>Dipterocarpaceae</taxon>
        <taxon>Rubroshorea</taxon>
    </lineage>
</organism>
<dbReference type="AlphaFoldDB" id="A0AAV5I8M9"/>
<name>A0AAV5I8M9_9ROSI</name>
<evidence type="ECO:0000313" key="2">
    <source>
        <dbReference type="Proteomes" id="UP001054252"/>
    </source>
</evidence>
<evidence type="ECO:0000313" key="1">
    <source>
        <dbReference type="EMBL" id="GKU94684.1"/>
    </source>
</evidence>
<gene>
    <name evidence="1" type="ORF">SLEP1_g8137</name>
</gene>
<dbReference type="Proteomes" id="UP001054252">
    <property type="component" value="Unassembled WGS sequence"/>
</dbReference>